<dbReference type="EMBL" id="GADI01007911">
    <property type="protein sequence ID" value="JAA65897.1"/>
    <property type="molecule type" value="mRNA"/>
</dbReference>
<dbReference type="SUPFAM" id="SSF57362">
    <property type="entry name" value="BPTI-like"/>
    <property type="match status" value="1"/>
</dbReference>
<evidence type="ECO:0000256" key="1">
    <source>
        <dbReference type="ARBA" id="ARBA00022690"/>
    </source>
</evidence>
<proteinExistence type="evidence at transcript level"/>
<dbReference type="InterPro" id="IPR050098">
    <property type="entry name" value="TFPI/VKTCI-like"/>
</dbReference>
<evidence type="ECO:0000259" key="6">
    <source>
        <dbReference type="PROSITE" id="PS50279"/>
    </source>
</evidence>
<dbReference type="InterPro" id="IPR036880">
    <property type="entry name" value="Kunitz_BPTI_sf"/>
</dbReference>
<keyword evidence="3" id="KW-1015">Disulfide bond</keyword>
<name>A0A0K8R408_IXORI</name>
<dbReference type="InterPro" id="IPR002223">
    <property type="entry name" value="Kunitz_BPTI"/>
</dbReference>
<keyword evidence="1" id="KW-0646">Protease inhibitor</keyword>
<keyword evidence="5" id="KW-0812">Transmembrane</keyword>
<feature type="transmembrane region" description="Helical" evidence="5">
    <location>
        <begin position="6"/>
        <end position="24"/>
    </location>
</feature>
<evidence type="ECO:0000256" key="2">
    <source>
        <dbReference type="ARBA" id="ARBA00022900"/>
    </source>
</evidence>
<dbReference type="GO" id="GO:0004867">
    <property type="term" value="F:serine-type endopeptidase inhibitor activity"/>
    <property type="evidence" value="ECO:0007669"/>
    <property type="project" value="UniProtKB-KW"/>
</dbReference>
<reference evidence="7" key="1">
    <citation type="submission" date="2012-12" db="EMBL/GenBank/DDBJ databases">
        <title>Identification and characterization of a phenylalanine ammonia-lyase gene family in Isatis indigotica Fort.</title>
        <authorList>
            <person name="Liu Q."/>
            <person name="Chen J."/>
            <person name="Zhou X."/>
            <person name="Di P."/>
            <person name="Xiao Y."/>
            <person name="Xuan H."/>
            <person name="Zhang L."/>
            <person name="Chen W."/>
        </authorList>
    </citation>
    <scope>NUCLEOTIDE SEQUENCE</scope>
    <source>
        <tissue evidence="7">Salivary gland</tissue>
    </source>
</reference>
<feature type="region of interest" description="Disordered" evidence="4">
    <location>
        <begin position="94"/>
        <end position="118"/>
    </location>
</feature>
<protein>
    <submittedName>
        <fullName evidence="7">Putative salivary kunitz domain protein</fullName>
    </submittedName>
</protein>
<dbReference type="PANTHER" id="PTHR10083:SF374">
    <property type="entry name" value="BPTI_KUNITZ INHIBITOR DOMAIN-CONTAINING PROTEIN"/>
    <property type="match status" value="1"/>
</dbReference>
<dbReference type="PROSITE" id="PS50279">
    <property type="entry name" value="BPTI_KUNITZ_2"/>
    <property type="match status" value="1"/>
</dbReference>
<accession>A0A0K8R408</accession>
<dbReference type="Pfam" id="PF00014">
    <property type="entry name" value="Kunitz_BPTI"/>
    <property type="match status" value="1"/>
</dbReference>
<feature type="domain" description="BPTI/Kunitz inhibitor" evidence="6">
    <location>
        <begin position="37"/>
        <end position="87"/>
    </location>
</feature>
<evidence type="ECO:0000256" key="5">
    <source>
        <dbReference type="SAM" id="Phobius"/>
    </source>
</evidence>
<dbReference type="AlphaFoldDB" id="A0A0K8R408"/>
<feature type="compositionally biased region" description="Basic residues" evidence="4">
    <location>
        <begin position="94"/>
        <end position="103"/>
    </location>
</feature>
<sequence>MKPTMWLVFGVSLVIVAFIVENTASKHRRRPQMPSRCLGEPDVSSCRALLVVYFYNKTTRRCQRYPELGCPRDGNGFLDDEECLQKCQDNRRRVRPKNKRVLRSTKNIPGLTGDPDDQ</sequence>
<evidence type="ECO:0000256" key="3">
    <source>
        <dbReference type="ARBA" id="ARBA00023157"/>
    </source>
</evidence>
<evidence type="ECO:0000256" key="4">
    <source>
        <dbReference type="SAM" id="MobiDB-lite"/>
    </source>
</evidence>
<keyword evidence="2" id="KW-0722">Serine protease inhibitor</keyword>
<dbReference type="SMART" id="SM00131">
    <property type="entry name" value="KU"/>
    <property type="match status" value="1"/>
</dbReference>
<dbReference type="Gene3D" id="4.10.410.10">
    <property type="entry name" value="Pancreatic trypsin inhibitor Kunitz domain"/>
    <property type="match status" value="1"/>
</dbReference>
<dbReference type="PANTHER" id="PTHR10083">
    <property type="entry name" value="KUNITZ-TYPE PROTEASE INHIBITOR-RELATED"/>
    <property type="match status" value="1"/>
</dbReference>
<dbReference type="GO" id="GO:0005615">
    <property type="term" value="C:extracellular space"/>
    <property type="evidence" value="ECO:0007669"/>
    <property type="project" value="TreeGrafter"/>
</dbReference>
<organism evidence="7">
    <name type="scientific">Ixodes ricinus</name>
    <name type="common">Common tick</name>
    <name type="synonym">Acarus ricinus</name>
    <dbReference type="NCBI Taxonomy" id="34613"/>
    <lineage>
        <taxon>Eukaryota</taxon>
        <taxon>Metazoa</taxon>
        <taxon>Ecdysozoa</taxon>
        <taxon>Arthropoda</taxon>
        <taxon>Chelicerata</taxon>
        <taxon>Arachnida</taxon>
        <taxon>Acari</taxon>
        <taxon>Parasitiformes</taxon>
        <taxon>Ixodida</taxon>
        <taxon>Ixodoidea</taxon>
        <taxon>Ixodidae</taxon>
        <taxon>Ixodinae</taxon>
        <taxon>Ixodes</taxon>
    </lineage>
</organism>
<evidence type="ECO:0000313" key="7">
    <source>
        <dbReference type="EMBL" id="JAA65897.1"/>
    </source>
</evidence>
<keyword evidence="5" id="KW-0472">Membrane</keyword>
<keyword evidence="5" id="KW-1133">Transmembrane helix</keyword>